<evidence type="ECO:0000256" key="7">
    <source>
        <dbReference type="ARBA" id="ARBA00022741"/>
    </source>
</evidence>
<dbReference type="SUPFAM" id="SSF52540">
    <property type="entry name" value="P-loop containing nucleoside triphosphate hydrolases"/>
    <property type="match status" value="1"/>
</dbReference>
<evidence type="ECO:0000256" key="1">
    <source>
        <dbReference type="ARBA" id="ARBA00004496"/>
    </source>
</evidence>
<sequence>MIHHAASPMQKQIHLLDADATATLGRDLAQLLVAGDTVLLSGSIGAGKSHLARAIIQERMALDRRPVEDVPSPTYTLVQTYSLTGVEIWHADLYRLTMPDEAFELGLDTAFEDAICLIEWPDRLGSDCPADALSIHLDVEATGRTATLSATDERWEPIVSEPASQPGASA</sequence>
<organism evidence="11 12">
    <name type="scientific">Aliiruegeria haliotis</name>
    <dbReference type="NCBI Taxonomy" id="1280846"/>
    <lineage>
        <taxon>Bacteria</taxon>
        <taxon>Pseudomonadati</taxon>
        <taxon>Pseudomonadota</taxon>
        <taxon>Alphaproteobacteria</taxon>
        <taxon>Rhodobacterales</taxon>
        <taxon>Roseobacteraceae</taxon>
        <taxon>Aliiruegeria</taxon>
    </lineage>
</organism>
<dbReference type="GO" id="GO:0002949">
    <property type="term" value="P:tRNA threonylcarbamoyladenosine modification"/>
    <property type="evidence" value="ECO:0007669"/>
    <property type="project" value="InterPro"/>
</dbReference>
<evidence type="ECO:0000256" key="4">
    <source>
        <dbReference type="ARBA" id="ARBA00022490"/>
    </source>
</evidence>
<evidence type="ECO:0000256" key="5">
    <source>
        <dbReference type="ARBA" id="ARBA00022694"/>
    </source>
</evidence>
<evidence type="ECO:0000256" key="6">
    <source>
        <dbReference type="ARBA" id="ARBA00022723"/>
    </source>
</evidence>
<protein>
    <recommendedName>
        <fullName evidence="3">tRNA threonylcarbamoyladenosine biosynthesis protein TsaE</fullName>
    </recommendedName>
    <alternativeName>
        <fullName evidence="10">t(6)A37 threonylcarbamoyladenosine biosynthesis protein TsaE</fullName>
    </alternativeName>
</protein>
<reference evidence="11 12" key="1">
    <citation type="submission" date="2018-03" db="EMBL/GenBank/DDBJ databases">
        <title>Genomic Encyclopedia of Archaeal and Bacterial Type Strains, Phase II (KMG-II): from individual species to whole genera.</title>
        <authorList>
            <person name="Goeker M."/>
        </authorList>
    </citation>
    <scope>NUCLEOTIDE SEQUENCE [LARGE SCALE GENOMIC DNA]</scope>
    <source>
        <strain evidence="11 12">DSM 29328</strain>
    </source>
</reference>
<proteinExistence type="inferred from homology"/>
<gene>
    <name evidence="11" type="ORF">CLV78_11283</name>
</gene>
<keyword evidence="4" id="KW-0963">Cytoplasm</keyword>
<dbReference type="Proteomes" id="UP000239480">
    <property type="component" value="Unassembled WGS sequence"/>
</dbReference>
<dbReference type="NCBIfam" id="TIGR00150">
    <property type="entry name" value="T6A_YjeE"/>
    <property type="match status" value="1"/>
</dbReference>
<dbReference type="RefSeq" id="WP_106207546.1">
    <property type="nucleotide sequence ID" value="NZ_PVTD01000012.1"/>
</dbReference>
<dbReference type="Pfam" id="PF02367">
    <property type="entry name" value="TsaE"/>
    <property type="match status" value="1"/>
</dbReference>
<comment type="subcellular location">
    <subcellularLocation>
        <location evidence="1">Cytoplasm</location>
    </subcellularLocation>
</comment>
<keyword evidence="8" id="KW-0067">ATP-binding</keyword>
<dbReference type="Gene3D" id="3.40.50.300">
    <property type="entry name" value="P-loop containing nucleotide triphosphate hydrolases"/>
    <property type="match status" value="1"/>
</dbReference>
<keyword evidence="9" id="KW-0460">Magnesium</keyword>
<name>A0A2T0RHY6_9RHOB</name>
<dbReference type="AlphaFoldDB" id="A0A2T0RHY6"/>
<dbReference type="OrthoDB" id="9800307at2"/>
<dbReference type="EMBL" id="PVTD01000012">
    <property type="protein sequence ID" value="PRY20710.1"/>
    <property type="molecule type" value="Genomic_DNA"/>
</dbReference>
<dbReference type="PANTHER" id="PTHR33540:SF2">
    <property type="entry name" value="TRNA THREONYLCARBAMOYLADENOSINE BIOSYNTHESIS PROTEIN TSAE"/>
    <property type="match status" value="1"/>
</dbReference>
<evidence type="ECO:0000256" key="3">
    <source>
        <dbReference type="ARBA" id="ARBA00019010"/>
    </source>
</evidence>
<dbReference type="InterPro" id="IPR027417">
    <property type="entry name" value="P-loop_NTPase"/>
</dbReference>
<keyword evidence="7" id="KW-0547">Nucleotide-binding</keyword>
<evidence type="ECO:0000256" key="8">
    <source>
        <dbReference type="ARBA" id="ARBA00022840"/>
    </source>
</evidence>
<keyword evidence="12" id="KW-1185">Reference proteome</keyword>
<comment type="similarity">
    <text evidence="2">Belongs to the TsaE family.</text>
</comment>
<dbReference type="GO" id="GO:0046872">
    <property type="term" value="F:metal ion binding"/>
    <property type="evidence" value="ECO:0007669"/>
    <property type="project" value="UniProtKB-KW"/>
</dbReference>
<evidence type="ECO:0000313" key="12">
    <source>
        <dbReference type="Proteomes" id="UP000239480"/>
    </source>
</evidence>
<comment type="caution">
    <text evidence="11">The sequence shown here is derived from an EMBL/GenBank/DDBJ whole genome shotgun (WGS) entry which is preliminary data.</text>
</comment>
<dbReference type="GO" id="GO:0005524">
    <property type="term" value="F:ATP binding"/>
    <property type="evidence" value="ECO:0007669"/>
    <property type="project" value="UniProtKB-KW"/>
</dbReference>
<dbReference type="GO" id="GO:0005737">
    <property type="term" value="C:cytoplasm"/>
    <property type="evidence" value="ECO:0007669"/>
    <property type="project" value="UniProtKB-SubCell"/>
</dbReference>
<evidence type="ECO:0000313" key="11">
    <source>
        <dbReference type="EMBL" id="PRY20710.1"/>
    </source>
</evidence>
<dbReference type="PANTHER" id="PTHR33540">
    <property type="entry name" value="TRNA THREONYLCARBAMOYLADENOSINE BIOSYNTHESIS PROTEIN TSAE"/>
    <property type="match status" value="1"/>
</dbReference>
<evidence type="ECO:0000256" key="2">
    <source>
        <dbReference type="ARBA" id="ARBA00007599"/>
    </source>
</evidence>
<evidence type="ECO:0000256" key="9">
    <source>
        <dbReference type="ARBA" id="ARBA00022842"/>
    </source>
</evidence>
<evidence type="ECO:0000256" key="10">
    <source>
        <dbReference type="ARBA" id="ARBA00032441"/>
    </source>
</evidence>
<keyword evidence="5" id="KW-0819">tRNA processing</keyword>
<accession>A0A2T0RHY6</accession>
<keyword evidence="6" id="KW-0479">Metal-binding</keyword>
<dbReference type="InterPro" id="IPR003442">
    <property type="entry name" value="T6A_TsaE"/>
</dbReference>